<evidence type="ECO:0000256" key="1">
    <source>
        <dbReference type="SAM" id="MobiDB-lite"/>
    </source>
</evidence>
<protein>
    <submittedName>
        <fullName evidence="2">Uncharacterized protein</fullName>
    </submittedName>
</protein>
<comment type="caution">
    <text evidence="2">The sequence shown here is derived from an EMBL/GenBank/DDBJ whole genome shotgun (WGS) entry which is preliminary data.</text>
</comment>
<dbReference type="AlphaFoldDB" id="A0AAE0XPW4"/>
<dbReference type="EMBL" id="JAWDGP010007891">
    <property type="protein sequence ID" value="KAK3701515.1"/>
    <property type="molecule type" value="Genomic_DNA"/>
</dbReference>
<feature type="region of interest" description="Disordered" evidence="1">
    <location>
        <begin position="1"/>
        <end position="21"/>
    </location>
</feature>
<organism evidence="2 3">
    <name type="scientific">Elysia crispata</name>
    <name type="common">lettuce slug</name>
    <dbReference type="NCBI Taxonomy" id="231223"/>
    <lineage>
        <taxon>Eukaryota</taxon>
        <taxon>Metazoa</taxon>
        <taxon>Spiralia</taxon>
        <taxon>Lophotrochozoa</taxon>
        <taxon>Mollusca</taxon>
        <taxon>Gastropoda</taxon>
        <taxon>Heterobranchia</taxon>
        <taxon>Euthyneura</taxon>
        <taxon>Panpulmonata</taxon>
        <taxon>Sacoglossa</taxon>
        <taxon>Placobranchoidea</taxon>
        <taxon>Plakobranchidae</taxon>
        <taxon>Elysia</taxon>
    </lineage>
</organism>
<dbReference type="Proteomes" id="UP001283361">
    <property type="component" value="Unassembled WGS sequence"/>
</dbReference>
<evidence type="ECO:0000313" key="3">
    <source>
        <dbReference type="Proteomes" id="UP001283361"/>
    </source>
</evidence>
<name>A0AAE0XPW4_9GAST</name>
<keyword evidence="3" id="KW-1185">Reference proteome</keyword>
<gene>
    <name evidence="2" type="ORF">RRG08_066008</name>
</gene>
<sequence>MSSKINSNLGPHLKQRKGGLRAPQTLVLVQPGSCLFPRLEGAVSRENQIDHQAFTVQAQGPQSLGIEKLY</sequence>
<accession>A0AAE0XPW4</accession>
<reference evidence="2" key="1">
    <citation type="journal article" date="2023" name="G3 (Bethesda)">
        <title>A reference genome for the long-term kleptoplast-retaining sea slug Elysia crispata morphotype clarki.</title>
        <authorList>
            <person name="Eastman K.E."/>
            <person name="Pendleton A.L."/>
            <person name="Shaikh M.A."/>
            <person name="Suttiyut T."/>
            <person name="Ogas R."/>
            <person name="Tomko P."/>
            <person name="Gavelis G."/>
            <person name="Widhalm J.R."/>
            <person name="Wisecaver J.H."/>
        </authorList>
    </citation>
    <scope>NUCLEOTIDE SEQUENCE</scope>
    <source>
        <strain evidence="2">ECLA1</strain>
    </source>
</reference>
<proteinExistence type="predicted"/>
<evidence type="ECO:0000313" key="2">
    <source>
        <dbReference type="EMBL" id="KAK3701515.1"/>
    </source>
</evidence>